<comment type="similarity">
    <text evidence="1 4">Belongs to the thiolase-like superfamily. Beta-ketoacyl-ACP synthases family.</text>
</comment>
<dbReference type="GO" id="GO:0004315">
    <property type="term" value="F:3-oxoacyl-[acyl-carrier-protein] synthase activity"/>
    <property type="evidence" value="ECO:0007669"/>
    <property type="project" value="UniProtKB-EC"/>
</dbReference>
<evidence type="ECO:0000256" key="2">
    <source>
        <dbReference type="ARBA" id="ARBA00022679"/>
    </source>
</evidence>
<dbReference type="InterPro" id="IPR020841">
    <property type="entry name" value="PKS_Beta-ketoAc_synthase_dom"/>
</dbReference>
<evidence type="ECO:0000313" key="6">
    <source>
        <dbReference type="EMBL" id="MBB5849171.1"/>
    </source>
</evidence>
<gene>
    <name evidence="6" type="ORF">HDA33_001735</name>
</gene>
<protein>
    <submittedName>
        <fullName evidence="6">3-oxoacyl-[acyl-carrier-protein] synthase II</fullName>
        <ecNumber evidence="6">2.3.1.179</ecNumber>
    </submittedName>
</protein>
<dbReference type="FunFam" id="3.40.47.10:FF:000029">
    <property type="entry name" value="3-oxoacyl-[acyl-carrier-protein] synthase 1"/>
    <property type="match status" value="1"/>
</dbReference>
<dbReference type="CDD" id="cd00834">
    <property type="entry name" value="KAS_I_II"/>
    <property type="match status" value="1"/>
</dbReference>
<sequence>MNTHRNEHRVVVTGLGAVTPLGVGAEETWEAVTAGRSGIRALPDEYADHTVRIGGLIDDARVDALLGHTERRRLSRSSQYGVLAGREAVSAAGLKPGEPWPIDLDRFVILSASGYGPTEILHEGTRALDTRGPRAVSPYLSIFGATDAVSSYLSVEWGTRGANQGVSAACASGTVGLGEGMRLIRHGYADAVLVIGSEDAVTPQDMASTANMRALASTFNDQPHRASRPFDRGRSGFVMSAGAAAILLESEESARTRGADYSAVLTGYGVTSDAHHATAPHPEGLGARRAMAQALADAGVEADAVDYINAHGTSTRYNDESELAAIDHVLGEHARRVPISSTKSMTGHMIGAAGVVEAMFCVQAMRDGTVPPTINLDDPEFPGFDLVPHHARAVDVSTALSNSFGFGGHNASVVLERAA</sequence>
<dbReference type="RefSeq" id="WP_184172599.1">
    <property type="nucleotide sequence ID" value="NZ_BAABAG010000014.1"/>
</dbReference>
<dbReference type="NCBIfam" id="NF005589">
    <property type="entry name" value="PRK07314.1"/>
    <property type="match status" value="1"/>
</dbReference>
<dbReference type="AlphaFoldDB" id="A0A7W9JJS2"/>
<dbReference type="PANTHER" id="PTHR11712">
    <property type="entry name" value="POLYKETIDE SYNTHASE-RELATED"/>
    <property type="match status" value="1"/>
</dbReference>
<evidence type="ECO:0000256" key="3">
    <source>
        <dbReference type="ARBA" id="ARBA00023315"/>
    </source>
</evidence>
<evidence type="ECO:0000256" key="1">
    <source>
        <dbReference type="ARBA" id="ARBA00008467"/>
    </source>
</evidence>
<dbReference type="InterPro" id="IPR016039">
    <property type="entry name" value="Thiolase-like"/>
</dbReference>
<dbReference type="SUPFAM" id="SSF53901">
    <property type="entry name" value="Thiolase-like"/>
    <property type="match status" value="2"/>
</dbReference>
<dbReference type="InterPro" id="IPR014031">
    <property type="entry name" value="Ketoacyl_synth_C"/>
</dbReference>
<dbReference type="InterPro" id="IPR000794">
    <property type="entry name" value="Beta-ketoacyl_synthase"/>
</dbReference>
<evidence type="ECO:0000259" key="5">
    <source>
        <dbReference type="PROSITE" id="PS52004"/>
    </source>
</evidence>
<dbReference type="InterPro" id="IPR014030">
    <property type="entry name" value="Ketoacyl_synth_N"/>
</dbReference>
<dbReference type="Gene3D" id="3.40.47.10">
    <property type="match status" value="2"/>
</dbReference>
<dbReference type="PROSITE" id="PS52004">
    <property type="entry name" value="KS3_2"/>
    <property type="match status" value="1"/>
</dbReference>
<proteinExistence type="inferred from homology"/>
<keyword evidence="3 6" id="KW-0012">Acyltransferase</keyword>
<name>A0A7W9JJS2_9MICC</name>
<feature type="domain" description="Ketosynthase family 3 (KS3)" evidence="5">
    <location>
        <begin position="7"/>
        <end position="417"/>
    </location>
</feature>
<comment type="caution">
    <text evidence="6">The sequence shown here is derived from an EMBL/GenBank/DDBJ whole genome shotgun (WGS) entry which is preliminary data.</text>
</comment>
<dbReference type="EC" id="2.3.1.179" evidence="6"/>
<accession>A0A7W9JJS2</accession>
<evidence type="ECO:0000256" key="4">
    <source>
        <dbReference type="RuleBase" id="RU003694"/>
    </source>
</evidence>
<dbReference type="PANTHER" id="PTHR11712:SF336">
    <property type="entry name" value="3-OXOACYL-[ACYL-CARRIER-PROTEIN] SYNTHASE, MITOCHONDRIAL"/>
    <property type="match status" value="1"/>
</dbReference>
<organism evidence="6 7">
    <name type="scientific">Micrococcus endophyticus</name>
    <dbReference type="NCBI Taxonomy" id="455343"/>
    <lineage>
        <taxon>Bacteria</taxon>
        <taxon>Bacillati</taxon>
        <taxon>Actinomycetota</taxon>
        <taxon>Actinomycetes</taxon>
        <taxon>Micrococcales</taxon>
        <taxon>Micrococcaceae</taxon>
        <taxon>Micrococcus</taxon>
    </lineage>
</organism>
<dbReference type="Proteomes" id="UP000567246">
    <property type="component" value="Unassembled WGS sequence"/>
</dbReference>
<dbReference type="GO" id="GO:0006633">
    <property type="term" value="P:fatty acid biosynthetic process"/>
    <property type="evidence" value="ECO:0007669"/>
    <property type="project" value="TreeGrafter"/>
</dbReference>
<dbReference type="Pfam" id="PF00109">
    <property type="entry name" value="ketoacyl-synt"/>
    <property type="match status" value="1"/>
</dbReference>
<dbReference type="SMART" id="SM00825">
    <property type="entry name" value="PKS_KS"/>
    <property type="match status" value="1"/>
</dbReference>
<keyword evidence="7" id="KW-1185">Reference proteome</keyword>
<keyword evidence="2 4" id="KW-0808">Transferase</keyword>
<dbReference type="EMBL" id="JACHMW010000001">
    <property type="protein sequence ID" value="MBB5849171.1"/>
    <property type="molecule type" value="Genomic_DNA"/>
</dbReference>
<dbReference type="Pfam" id="PF02801">
    <property type="entry name" value="Ketoacyl-synt_C"/>
    <property type="match status" value="1"/>
</dbReference>
<reference evidence="6 7" key="1">
    <citation type="submission" date="2020-08" db="EMBL/GenBank/DDBJ databases">
        <title>Sequencing the genomes of 1000 actinobacteria strains.</title>
        <authorList>
            <person name="Klenk H.-P."/>
        </authorList>
    </citation>
    <scope>NUCLEOTIDE SEQUENCE [LARGE SCALE GENOMIC DNA]</scope>
    <source>
        <strain evidence="6 7">DSM 17945</strain>
    </source>
</reference>
<evidence type="ECO:0000313" key="7">
    <source>
        <dbReference type="Proteomes" id="UP000567246"/>
    </source>
</evidence>